<name>A0A7R7RPM0_MYCIT</name>
<dbReference type="EMBL" id="AP024255">
    <property type="protein sequence ID" value="BCO99350.1"/>
    <property type="molecule type" value="Genomic_DNA"/>
</dbReference>
<evidence type="ECO:0000313" key="1">
    <source>
        <dbReference type="EMBL" id="BCO99350.1"/>
    </source>
</evidence>
<proteinExistence type="predicted"/>
<dbReference type="AlphaFoldDB" id="A0A7R7RPM0"/>
<evidence type="ECO:0000313" key="2">
    <source>
        <dbReference type="Proteomes" id="UP000595205"/>
    </source>
</evidence>
<accession>A0A7R7RPM0</accession>
<reference evidence="1 2" key="1">
    <citation type="submission" date="2020-12" db="EMBL/GenBank/DDBJ databases">
        <title>Genome sequence of clinical Mycobacterium intracellulare strains.</title>
        <authorList>
            <person name="Tateishi Y."/>
            <person name="Matsumoto S."/>
            <person name="Fukushima Y."/>
            <person name="Nakajima C."/>
            <person name="Suzuki Y."/>
        </authorList>
    </citation>
    <scope>NUCLEOTIDE SEQUENCE [LARGE SCALE GENOMIC DNA]</scope>
    <source>
        <strain evidence="1 2">M018</strain>
    </source>
</reference>
<sequence>MDLRKFIRHGQLAGGLRAIARDDECAARDERRLLNRLRIDLLATFPAALQLAGDELGGPVILTLLAAWRTHAQLAELNYDALGSVARSARHGWPERFAARVLDVLAAE</sequence>
<organism evidence="1 2">
    <name type="scientific">Mycobacterium intracellulare</name>
    <dbReference type="NCBI Taxonomy" id="1767"/>
    <lineage>
        <taxon>Bacteria</taxon>
        <taxon>Bacillati</taxon>
        <taxon>Actinomycetota</taxon>
        <taxon>Actinomycetes</taxon>
        <taxon>Mycobacteriales</taxon>
        <taxon>Mycobacteriaceae</taxon>
        <taxon>Mycobacterium</taxon>
        <taxon>Mycobacterium avium complex (MAC)</taxon>
    </lineage>
</organism>
<gene>
    <name evidence="1" type="ORF">MINTM018_21200</name>
</gene>
<protein>
    <submittedName>
        <fullName evidence="1">Uncharacterized protein</fullName>
    </submittedName>
</protein>
<dbReference type="Proteomes" id="UP000595205">
    <property type="component" value="Chromosome"/>
</dbReference>